<dbReference type="Gene3D" id="1.10.10.10">
    <property type="entry name" value="Winged helix-like DNA-binding domain superfamily/Winged helix DNA-binding domain"/>
    <property type="match status" value="1"/>
</dbReference>
<comment type="similarity">
    <text evidence="1">Belongs to the LysR transcriptional regulatory family.</text>
</comment>
<protein>
    <submittedName>
        <fullName evidence="7">Transcriptional regulator, LysR family</fullName>
    </submittedName>
</protein>
<evidence type="ECO:0000313" key="8">
    <source>
        <dbReference type="Proteomes" id="UP000199446"/>
    </source>
</evidence>
<evidence type="ECO:0000256" key="4">
    <source>
        <dbReference type="ARBA" id="ARBA00023159"/>
    </source>
</evidence>
<gene>
    <name evidence="7" type="ORF">SAMN04488243_12912</name>
</gene>
<keyword evidence="2" id="KW-0805">Transcription regulation</keyword>
<sequence length="315" mass="34900">MTLDQLRYLVALAEEGSFTRAAERVYLTQPALSVQIRKLEEELGVRLFNRREGRPTEVGRAVVAQARRVLEEVERLRALARGEEGCFQGPFRVGVIPTLAPYLLPRLLPRFTARYPALEVSVREELTSAILEGLQEGRLDAGLVGTREEGPGLLALPLFEESFLAYVSPRHPLYGWEAIHPLEVPLEDTWVLSEGHCFREQVLAVCRPTLGKRHVEFQSGDLETLILLVEGVGGLTFLPEVALWTLPEAKRAHLRPLAPPGAGRTVYLLLREGSLKAPVARVLGEEVGRLFQALRKGAGLGARGMMGAEVRHDQT</sequence>
<dbReference type="PANTHER" id="PTHR30346">
    <property type="entry name" value="TRANSCRIPTIONAL DUAL REGULATOR HCAR-RELATED"/>
    <property type="match status" value="1"/>
</dbReference>
<dbReference type="RefSeq" id="WP_093008177.1">
    <property type="nucleotide sequence ID" value="NZ_FNBC01000029.1"/>
</dbReference>
<dbReference type="PROSITE" id="PS50931">
    <property type="entry name" value="HTH_LYSR"/>
    <property type="match status" value="1"/>
</dbReference>
<accession>A0A1G7IW04</accession>
<evidence type="ECO:0000259" key="6">
    <source>
        <dbReference type="PROSITE" id="PS50931"/>
    </source>
</evidence>
<dbReference type="EMBL" id="FNBC01000029">
    <property type="protein sequence ID" value="SDF16776.1"/>
    <property type="molecule type" value="Genomic_DNA"/>
</dbReference>
<dbReference type="FunFam" id="1.10.10.10:FF:000001">
    <property type="entry name" value="LysR family transcriptional regulator"/>
    <property type="match status" value="1"/>
</dbReference>
<dbReference type="PANTHER" id="PTHR30346:SF26">
    <property type="entry name" value="HYDROGEN PEROXIDE-INDUCIBLE GENES ACTIVATOR"/>
    <property type="match status" value="1"/>
</dbReference>
<organism evidence="7 8">
    <name type="scientific">Thermus arciformis</name>
    <dbReference type="NCBI Taxonomy" id="482827"/>
    <lineage>
        <taxon>Bacteria</taxon>
        <taxon>Thermotogati</taxon>
        <taxon>Deinococcota</taxon>
        <taxon>Deinococci</taxon>
        <taxon>Thermales</taxon>
        <taxon>Thermaceae</taxon>
        <taxon>Thermus</taxon>
    </lineage>
</organism>
<evidence type="ECO:0000256" key="1">
    <source>
        <dbReference type="ARBA" id="ARBA00009437"/>
    </source>
</evidence>
<evidence type="ECO:0000256" key="2">
    <source>
        <dbReference type="ARBA" id="ARBA00023015"/>
    </source>
</evidence>
<keyword evidence="4" id="KW-0010">Activator</keyword>
<dbReference type="OrthoDB" id="9803735at2"/>
<dbReference type="InterPro" id="IPR005119">
    <property type="entry name" value="LysR_subst-bd"/>
</dbReference>
<dbReference type="SUPFAM" id="SSF46785">
    <property type="entry name" value="Winged helix' DNA-binding domain"/>
    <property type="match status" value="1"/>
</dbReference>
<dbReference type="PRINTS" id="PR00039">
    <property type="entry name" value="HTHLYSR"/>
</dbReference>
<evidence type="ECO:0000313" key="7">
    <source>
        <dbReference type="EMBL" id="SDF16776.1"/>
    </source>
</evidence>
<keyword evidence="8" id="KW-1185">Reference proteome</keyword>
<dbReference type="Proteomes" id="UP000199446">
    <property type="component" value="Unassembled WGS sequence"/>
</dbReference>
<evidence type="ECO:0000256" key="3">
    <source>
        <dbReference type="ARBA" id="ARBA00023125"/>
    </source>
</evidence>
<dbReference type="GO" id="GO:0032993">
    <property type="term" value="C:protein-DNA complex"/>
    <property type="evidence" value="ECO:0007669"/>
    <property type="project" value="TreeGrafter"/>
</dbReference>
<evidence type="ECO:0000256" key="5">
    <source>
        <dbReference type="ARBA" id="ARBA00023163"/>
    </source>
</evidence>
<dbReference type="Pfam" id="PF03466">
    <property type="entry name" value="LysR_substrate"/>
    <property type="match status" value="1"/>
</dbReference>
<dbReference type="InterPro" id="IPR000847">
    <property type="entry name" value="LysR_HTH_N"/>
</dbReference>
<reference evidence="8" key="1">
    <citation type="submission" date="2016-10" db="EMBL/GenBank/DDBJ databases">
        <authorList>
            <person name="Varghese N."/>
            <person name="Submissions S."/>
        </authorList>
    </citation>
    <scope>NUCLEOTIDE SEQUENCE [LARGE SCALE GENOMIC DNA]</scope>
    <source>
        <strain evidence="8">CGMCC 1.6992</strain>
    </source>
</reference>
<dbReference type="GO" id="GO:0003677">
    <property type="term" value="F:DNA binding"/>
    <property type="evidence" value="ECO:0007669"/>
    <property type="project" value="UniProtKB-KW"/>
</dbReference>
<keyword evidence="5" id="KW-0804">Transcription</keyword>
<dbReference type="Gene3D" id="3.40.190.10">
    <property type="entry name" value="Periplasmic binding protein-like II"/>
    <property type="match status" value="2"/>
</dbReference>
<dbReference type="Pfam" id="PF00126">
    <property type="entry name" value="HTH_1"/>
    <property type="match status" value="1"/>
</dbReference>
<keyword evidence="3" id="KW-0238">DNA-binding</keyword>
<proteinExistence type="inferred from homology"/>
<dbReference type="GO" id="GO:0003700">
    <property type="term" value="F:DNA-binding transcription factor activity"/>
    <property type="evidence" value="ECO:0007669"/>
    <property type="project" value="InterPro"/>
</dbReference>
<feature type="domain" description="HTH lysR-type" evidence="6">
    <location>
        <begin position="1"/>
        <end position="56"/>
    </location>
</feature>
<dbReference type="InterPro" id="IPR036390">
    <property type="entry name" value="WH_DNA-bd_sf"/>
</dbReference>
<dbReference type="SUPFAM" id="SSF53850">
    <property type="entry name" value="Periplasmic binding protein-like II"/>
    <property type="match status" value="1"/>
</dbReference>
<dbReference type="STRING" id="482827.SAMN04488243_12912"/>
<name>A0A1G7IW04_9DEIN</name>
<dbReference type="InterPro" id="IPR036388">
    <property type="entry name" value="WH-like_DNA-bd_sf"/>
</dbReference>
<dbReference type="AlphaFoldDB" id="A0A1G7IW04"/>
<dbReference type="CDD" id="cd08411">
    <property type="entry name" value="PBP2_OxyR"/>
    <property type="match status" value="1"/>
</dbReference>